<name>A0A1D6NVU9_MAIZE</name>
<dbReference type="PANTHER" id="PTHR31447">
    <property type="entry name" value="HYDROXYPROLINE-RICH GLYCOPROTEIN FAMILY PROTEIN-RELATED"/>
    <property type="match status" value="1"/>
</dbReference>
<dbReference type="InterPro" id="IPR027450">
    <property type="entry name" value="AlkB-like"/>
</dbReference>
<evidence type="ECO:0000256" key="1">
    <source>
        <dbReference type="ARBA" id="ARBA00007879"/>
    </source>
</evidence>
<feature type="compositionally biased region" description="Basic and acidic residues" evidence="2">
    <location>
        <begin position="510"/>
        <end position="525"/>
    </location>
</feature>
<feature type="compositionally biased region" description="Basic and acidic residues" evidence="2">
    <location>
        <begin position="160"/>
        <end position="173"/>
    </location>
</feature>
<dbReference type="EMBL" id="CM000785">
    <property type="protein sequence ID" value="AQL02242.1"/>
    <property type="molecule type" value="Genomic_DNA"/>
</dbReference>
<dbReference type="PROSITE" id="PS51471">
    <property type="entry name" value="FE2OG_OXY"/>
    <property type="match status" value="1"/>
</dbReference>
<protein>
    <submittedName>
        <fullName evidence="3">2-oxoglutarate (2OG) and Fe(II)-dependent oxygenase superfamily protein</fullName>
    </submittedName>
</protein>
<dbReference type="GO" id="GO:0003729">
    <property type="term" value="F:mRNA binding"/>
    <property type="evidence" value="ECO:0007669"/>
    <property type="project" value="InterPro"/>
</dbReference>
<dbReference type="Pfam" id="PF13532">
    <property type="entry name" value="2OG-FeII_Oxy_2"/>
    <property type="match status" value="1"/>
</dbReference>
<dbReference type="ExpressionAtlas" id="A0A1D6NVU9">
    <property type="expression patterns" value="baseline and differential"/>
</dbReference>
<reference evidence="3" key="1">
    <citation type="submission" date="2015-12" db="EMBL/GenBank/DDBJ databases">
        <title>Update maize B73 reference genome by single molecule sequencing technologies.</title>
        <authorList>
            <consortium name="Maize Genome Sequencing Project"/>
            <person name="Ware D."/>
        </authorList>
    </citation>
    <scope>NUCLEOTIDE SEQUENCE</scope>
    <source>
        <tissue evidence="3">Seedling</tissue>
    </source>
</reference>
<dbReference type="GO" id="GO:0006402">
    <property type="term" value="P:mRNA catabolic process"/>
    <property type="evidence" value="ECO:0007669"/>
    <property type="project" value="InterPro"/>
</dbReference>
<dbReference type="AlphaFoldDB" id="A0A1D6NVU9"/>
<dbReference type="InParanoid" id="A0A1D6NVU9"/>
<proteinExistence type="inferred from homology"/>
<dbReference type="SMR" id="A0A1D6NVU9"/>
<dbReference type="GO" id="GO:0032451">
    <property type="term" value="F:demethylase activity"/>
    <property type="evidence" value="ECO:0007669"/>
    <property type="project" value="InterPro"/>
</dbReference>
<feature type="region of interest" description="Disordered" evidence="2">
    <location>
        <begin position="72"/>
        <end position="124"/>
    </location>
</feature>
<dbReference type="InterPro" id="IPR005123">
    <property type="entry name" value="Oxoglu/Fe-dep_dioxygenase_dom"/>
</dbReference>
<dbReference type="InterPro" id="IPR044842">
    <property type="entry name" value="ALKBH9B/ALKBH10B-like"/>
</dbReference>
<feature type="region of interest" description="Disordered" evidence="2">
    <location>
        <begin position="437"/>
        <end position="570"/>
    </location>
</feature>
<gene>
    <name evidence="3" type="ORF">ZEAMMB73_Zm00001d045417</name>
</gene>
<feature type="compositionally biased region" description="Basic residues" evidence="2">
    <location>
        <begin position="612"/>
        <end position="622"/>
    </location>
</feature>
<dbReference type="Gene3D" id="2.60.120.590">
    <property type="entry name" value="Alpha-ketoglutarate-dependent dioxygenase AlkB-like"/>
    <property type="match status" value="1"/>
</dbReference>
<sequence>MAMAPSSSSSGGGGGDGANAADAMALVQGYTAEELAIAGEFLTTWLPFLSAGLCPSCASSLRGRVDSLITRGRAAEESPPVDQIEPSGWDSDPADPQNLPFEPSGWDSDPPPPPPPAPAPAPVEKPRMSWADMAQEDELAAAAEDDAAAAAADEGEDGAEAGRPKVPLTREQREQRRLSSLVRNKEFRCYERVRGQLVNILAGLELHAGVFSAAEQRRIVQCVYDLQARGQRGELGVIFPLMTERTYTEPQKWMRGKGRVTIQFGCCYNYATDKKGNPPGIIRTIVSDPMPDLFKTMIKRLVRWQVLPATCVPDSCIVNIYEPGDCIPPHIDSHDFVRPFCTVSFLSECNILFGPNLKVAAPGEFIGSIAIPLPVGSVLVLNGNGADVAKHCVPAVPTKRISITFRKMDPAKRPFGFEDDPELLNLAPLGTVVQETGISSDEGKGKLPDVQITNMGKASRGKRSKGRTAAGKYGSGILGEQSPGHAQAPAVEVQSLRNPHGQRPVSASSAERERNSAGRSRESRHQSSTLVVHSQVDNSRQWPRRSAQERWHSNGMSFSEDGVGSAERRPRVEHRQISLINQTISDDMDSLSLSGRESGDQPRASVRTVYNKPRRTRLSLDD</sequence>
<feature type="compositionally biased region" description="Pro residues" evidence="2">
    <location>
        <begin position="109"/>
        <end position="123"/>
    </location>
</feature>
<dbReference type="STRING" id="4577.A0A1D6NVU9"/>
<feature type="region of interest" description="Disordered" evidence="2">
    <location>
        <begin position="584"/>
        <end position="622"/>
    </location>
</feature>
<evidence type="ECO:0000256" key="2">
    <source>
        <dbReference type="SAM" id="MobiDB-lite"/>
    </source>
</evidence>
<dbReference type="IntAct" id="A0A1D6NVU9">
    <property type="interactions" value="18"/>
</dbReference>
<comment type="similarity">
    <text evidence="1">Belongs to the alkB family.</text>
</comment>
<dbReference type="SUPFAM" id="SSF51197">
    <property type="entry name" value="Clavaminate synthase-like"/>
    <property type="match status" value="1"/>
</dbReference>
<evidence type="ECO:0000313" key="3">
    <source>
        <dbReference type="EMBL" id="AQL02242.1"/>
    </source>
</evidence>
<organism evidence="3">
    <name type="scientific">Zea mays</name>
    <name type="common">Maize</name>
    <dbReference type="NCBI Taxonomy" id="4577"/>
    <lineage>
        <taxon>Eukaryota</taxon>
        <taxon>Viridiplantae</taxon>
        <taxon>Streptophyta</taxon>
        <taxon>Embryophyta</taxon>
        <taxon>Tracheophyta</taxon>
        <taxon>Spermatophyta</taxon>
        <taxon>Magnoliopsida</taxon>
        <taxon>Liliopsida</taxon>
        <taxon>Poales</taxon>
        <taxon>Poaceae</taxon>
        <taxon>PACMAD clade</taxon>
        <taxon>Panicoideae</taxon>
        <taxon>Andropogonodae</taxon>
        <taxon>Andropogoneae</taxon>
        <taxon>Tripsacinae</taxon>
        <taxon>Zea</taxon>
    </lineage>
</organism>
<accession>A0A1D6NVU9</accession>
<feature type="compositionally biased region" description="Polar residues" evidence="2">
    <location>
        <begin position="526"/>
        <end position="541"/>
    </location>
</feature>
<dbReference type="FunCoup" id="A0A1D6NVU9">
    <property type="interactions" value="2128"/>
</dbReference>
<feature type="compositionally biased region" description="Polar residues" evidence="2">
    <location>
        <begin position="584"/>
        <end position="595"/>
    </location>
</feature>
<dbReference type="InterPro" id="IPR037151">
    <property type="entry name" value="AlkB-like_sf"/>
</dbReference>
<feature type="compositionally biased region" description="Acidic residues" evidence="2">
    <location>
        <begin position="140"/>
        <end position="159"/>
    </location>
</feature>
<dbReference type="PANTHER" id="PTHR31447:SF1">
    <property type="entry name" value="OS06G0138200 PROTEIN"/>
    <property type="match status" value="1"/>
</dbReference>
<feature type="region of interest" description="Disordered" evidence="2">
    <location>
        <begin position="140"/>
        <end position="173"/>
    </location>
</feature>